<evidence type="ECO:0000313" key="1">
    <source>
        <dbReference type="EMBL" id="ALA12723.1"/>
    </source>
</evidence>
<dbReference type="InterPro" id="IPR006523">
    <property type="entry name" value="RinA"/>
</dbReference>
<evidence type="ECO:0000313" key="2">
    <source>
        <dbReference type="Proteomes" id="UP000201675"/>
    </source>
</evidence>
<dbReference type="GeneID" id="26623401"/>
<proteinExistence type="predicted"/>
<dbReference type="EMBL" id="KT361654">
    <property type="protein sequence ID" value="ALA12723.1"/>
    <property type="molecule type" value="Genomic_DNA"/>
</dbReference>
<sequence length="142" mass="16428">MSNQTKLRRGTFQHVESELYSYHETRKEIIRLKNEILYGSTPADENVGGSKSNLPGDPTGKTAVLLTSHKKLEQLQAISDAIETTYNALDPAKQKLVRLRYWARPQLLNWEGIASQLHVSRRQAMRWRDEIVRMVAIRLGWR</sequence>
<dbReference type="Proteomes" id="UP000201675">
    <property type="component" value="Segment"/>
</dbReference>
<gene>
    <name evidence="1" type="ORF">VEGAS_79</name>
</gene>
<dbReference type="OrthoDB" id="12039at10239"/>
<dbReference type="RefSeq" id="YP_009196178.1">
    <property type="nucleotide sequence ID" value="NC_028767.1"/>
</dbReference>
<accession>A0A0K2CZ05</accession>
<dbReference type="KEGG" id="vg:26623401"/>
<name>A0A0K2CZ05_9CAUD</name>
<keyword evidence="2" id="KW-1185">Reference proteome</keyword>
<organism evidence="1 2">
    <name type="scientific">Paenibacillus phage Vegas</name>
    <dbReference type="NCBI Taxonomy" id="1636261"/>
    <lineage>
        <taxon>Viruses</taxon>
        <taxon>Duplodnaviria</taxon>
        <taxon>Heunggongvirae</taxon>
        <taxon>Uroviricota</taxon>
        <taxon>Caudoviricetes</taxon>
        <taxon>Gochnauervirinae</taxon>
        <taxon>Vegasvirus</taxon>
        <taxon>Vegasvirus vegas</taxon>
    </lineage>
</organism>
<reference evidence="1 2" key="1">
    <citation type="journal article" date="2015" name="Genome Announc.">
        <title>Complete Genome Sequences of Nine Phages Capable of Infecting Paenibacillus larvae, the Causative Agent of American Foulbrood Disease in Honeybees.</title>
        <authorList>
            <person name="Tsourkas P.K."/>
            <person name="Yost D.G."/>
            <person name="Krohn A."/>
            <person name="LeBlanc L."/>
            <person name="Zhang A."/>
            <person name="Stamereilers C."/>
            <person name="Amy P.S."/>
        </authorList>
    </citation>
    <scope>NUCLEOTIDE SEQUENCE [LARGE SCALE GENOMIC DNA]</scope>
</reference>
<dbReference type="NCBIfam" id="TIGR01636">
    <property type="entry name" value="phage_rinA"/>
    <property type="match status" value="1"/>
</dbReference>
<protein>
    <submittedName>
        <fullName evidence="1">RinA family transcriptional regulator</fullName>
    </submittedName>
</protein>